<dbReference type="eggNOG" id="COG1225">
    <property type="taxonomic scope" value="Bacteria"/>
</dbReference>
<organism evidence="3">
    <name type="scientific">Granulicella tundricola (strain ATCC BAA-1859 / DSM 23138 / MP5ACTX9)</name>
    <dbReference type="NCBI Taxonomy" id="1198114"/>
    <lineage>
        <taxon>Bacteria</taxon>
        <taxon>Pseudomonadati</taxon>
        <taxon>Acidobacteriota</taxon>
        <taxon>Terriglobia</taxon>
        <taxon>Terriglobales</taxon>
        <taxon>Acidobacteriaceae</taxon>
        <taxon>Granulicella</taxon>
    </lineage>
</organism>
<protein>
    <recommendedName>
        <fullName evidence="4">Redoxin domain-containing protein</fullName>
    </recommendedName>
</protein>
<dbReference type="Gene3D" id="3.40.30.10">
    <property type="entry name" value="Glutaredoxin"/>
    <property type="match status" value="1"/>
</dbReference>
<evidence type="ECO:0000256" key="1">
    <source>
        <dbReference type="SAM" id="SignalP"/>
    </source>
</evidence>
<dbReference type="Proteomes" id="UP000000343">
    <property type="component" value="Chromosome"/>
</dbReference>
<proteinExistence type="predicted"/>
<dbReference type="HOGENOM" id="CLU_1473218_0_0_0"/>
<dbReference type="SUPFAM" id="SSF52833">
    <property type="entry name" value="Thioredoxin-like"/>
    <property type="match status" value="1"/>
</dbReference>
<dbReference type="InterPro" id="IPR036249">
    <property type="entry name" value="Thioredoxin-like_sf"/>
</dbReference>
<dbReference type="EMBL" id="CP002480">
    <property type="protein sequence ID" value="ADW70528.1"/>
    <property type="molecule type" value="Genomic_DNA"/>
</dbReference>
<dbReference type="STRING" id="1198114.AciX9_3523"/>
<dbReference type="PaxDb" id="1198114-AciX9_3523"/>
<evidence type="ECO:0008006" key="4">
    <source>
        <dbReference type="Google" id="ProtNLM"/>
    </source>
</evidence>
<dbReference type="InterPro" id="IPR047262">
    <property type="entry name" value="PRX-like1"/>
</dbReference>
<evidence type="ECO:0000313" key="3">
    <source>
        <dbReference type="Proteomes" id="UP000000343"/>
    </source>
</evidence>
<feature type="chain" id="PRO_5003234342" description="Redoxin domain-containing protein" evidence="1">
    <location>
        <begin position="20"/>
        <end position="183"/>
    </location>
</feature>
<keyword evidence="1" id="KW-0732">Signal</keyword>
<name>E8X420_GRATM</name>
<dbReference type="PANTHER" id="PTHR43640:SF1">
    <property type="entry name" value="THIOREDOXIN-DEPENDENT PEROXIREDOXIN"/>
    <property type="match status" value="1"/>
</dbReference>
<dbReference type="AlphaFoldDB" id="E8X420"/>
<feature type="signal peptide" evidence="1">
    <location>
        <begin position="1"/>
        <end position="19"/>
    </location>
</feature>
<dbReference type="PANTHER" id="PTHR43640">
    <property type="entry name" value="OS07G0260300 PROTEIN"/>
    <property type="match status" value="1"/>
</dbReference>
<dbReference type="RefSeq" id="WP_013581839.1">
    <property type="nucleotide sequence ID" value="NC_015064.1"/>
</dbReference>
<gene>
    <name evidence="2" type="ordered locus">AciX9_3523</name>
</gene>
<accession>E8X420</accession>
<sequence length="183" mass="19299">MLRVALSFVLCLIVTAAFGQGALDRVAVPGARAVVLFFVASDCPVSNRTFPEMKRVRESFASQGVVVRYVYPNVGETAAGIRVHQREFDAGGVTLGDADGALVRLTHAKVTPEAVVLVRSGAGGWKTVYAGRVDDRFVHLGQERPAATEHFVEAAVRSVLAGRPVVADPGGLVGCSIVSRGAR</sequence>
<evidence type="ECO:0000313" key="2">
    <source>
        <dbReference type="EMBL" id="ADW70528.1"/>
    </source>
</evidence>
<dbReference type="KEGG" id="acm:AciX9_3523"/>
<keyword evidence="3" id="KW-1185">Reference proteome</keyword>
<dbReference type="OrthoDB" id="284329at2"/>
<reference evidence="3" key="1">
    <citation type="submission" date="2011-01" db="EMBL/GenBank/DDBJ databases">
        <title>Complete sequence of chromosome of Acidobacterium sp. MP5ACTX9.</title>
        <authorList>
            <consortium name="US DOE Joint Genome Institute"/>
            <person name="Lucas S."/>
            <person name="Copeland A."/>
            <person name="Lapidus A."/>
            <person name="Cheng J.-F."/>
            <person name="Goodwin L."/>
            <person name="Pitluck S."/>
            <person name="Teshima H."/>
            <person name="Detter J.C."/>
            <person name="Han C."/>
            <person name="Tapia R."/>
            <person name="Land M."/>
            <person name="Hauser L."/>
            <person name="Kyrpides N."/>
            <person name="Ivanova N."/>
            <person name="Ovchinnikova G."/>
            <person name="Pagani I."/>
            <person name="Rawat S.R."/>
            <person name="Mannisto M."/>
            <person name="Haggblom M.M."/>
            <person name="Woyke T."/>
        </authorList>
    </citation>
    <scope>NUCLEOTIDE SEQUENCE [LARGE SCALE GENOMIC DNA]</scope>
    <source>
        <strain evidence="3">MP5ACTX9</strain>
    </source>
</reference>